<keyword evidence="2" id="KW-1185">Reference proteome</keyword>
<comment type="caution">
    <text evidence="1">The sequence shown here is derived from an EMBL/GenBank/DDBJ whole genome shotgun (WGS) entry which is preliminary data.</text>
</comment>
<dbReference type="AlphaFoldDB" id="A0A0A2FDB7"/>
<dbReference type="Proteomes" id="UP000030146">
    <property type="component" value="Unassembled WGS sequence"/>
</dbReference>
<dbReference type="EMBL" id="JRAK01000078">
    <property type="protein sequence ID" value="KGN88025.1"/>
    <property type="molecule type" value="Genomic_DNA"/>
</dbReference>
<reference evidence="1 2" key="1">
    <citation type="submission" date="2014-08" db="EMBL/GenBank/DDBJ databases">
        <title>Porphyromonas gulae strain:COT-052_OH3439 Genome sequencing.</title>
        <authorList>
            <person name="Wallis C."/>
            <person name="Deusch O."/>
            <person name="O'Flynn C."/>
            <person name="Davis I."/>
            <person name="Jospin G."/>
            <person name="Darling A.E."/>
            <person name="Coil D.A."/>
            <person name="Alexiev A."/>
            <person name="Horsfall A."/>
            <person name="Kirkwood N."/>
            <person name="Harris S."/>
            <person name="Eisen J.A."/>
        </authorList>
    </citation>
    <scope>NUCLEOTIDE SEQUENCE [LARGE SCALE GENOMIC DNA]</scope>
    <source>
        <strain evidence="2">COT-052 OH3439</strain>
    </source>
</reference>
<evidence type="ECO:0000313" key="1">
    <source>
        <dbReference type="EMBL" id="KGN88025.1"/>
    </source>
</evidence>
<name>A0A0A2FDB7_9PORP</name>
<organism evidence="1 2">
    <name type="scientific">Porphyromonas gulae</name>
    <dbReference type="NCBI Taxonomy" id="111105"/>
    <lineage>
        <taxon>Bacteria</taxon>
        <taxon>Pseudomonadati</taxon>
        <taxon>Bacteroidota</taxon>
        <taxon>Bacteroidia</taxon>
        <taxon>Bacteroidales</taxon>
        <taxon>Porphyromonadaceae</taxon>
        <taxon>Porphyromonas</taxon>
    </lineage>
</organism>
<gene>
    <name evidence="1" type="ORF">HR15_05355</name>
</gene>
<accession>A0A0A2FDB7</accession>
<sequence>MHRKNDSDAAFLAETILSLSILIPVYQKEKSHFPVFDRYISVIEKPKVYFDKVIDFDLWIKSLTVSLDVGATRS</sequence>
<protein>
    <submittedName>
        <fullName evidence="1">Uncharacterized protein</fullName>
    </submittedName>
</protein>
<evidence type="ECO:0000313" key="2">
    <source>
        <dbReference type="Proteomes" id="UP000030146"/>
    </source>
</evidence>
<proteinExistence type="predicted"/>